<dbReference type="Gene3D" id="3.30.9.20">
    <property type="match status" value="1"/>
</dbReference>
<dbReference type="Proteomes" id="UP001597353">
    <property type="component" value="Unassembled WGS sequence"/>
</dbReference>
<dbReference type="Gene3D" id="3.50.50.60">
    <property type="entry name" value="FAD/NAD(P)-binding domain"/>
    <property type="match status" value="1"/>
</dbReference>
<dbReference type="PANTHER" id="PTHR43476">
    <property type="entry name" value="3-(3-HYDROXY-PHENYL)PROPIONATE/3-HYDROXYCINNAMIC ACID HYDROXYLASE"/>
    <property type="match status" value="1"/>
</dbReference>
<evidence type="ECO:0000313" key="5">
    <source>
        <dbReference type="Proteomes" id="UP001597353"/>
    </source>
</evidence>
<comment type="caution">
    <text evidence="4">The sequence shown here is derived from an EMBL/GenBank/DDBJ whole genome shotgun (WGS) entry which is preliminary data.</text>
</comment>
<dbReference type="GO" id="GO:0004497">
    <property type="term" value="F:monooxygenase activity"/>
    <property type="evidence" value="ECO:0007669"/>
    <property type="project" value="UniProtKB-KW"/>
</dbReference>
<organism evidence="4 5">
    <name type="scientific">Halodurantibacterium flavum</name>
    <dbReference type="NCBI Taxonomy" id="1382802"/>
    <lineage>
        <taxon>Bacteria</taxon>
        <taxon>Pseudomonadati</taxon>
        <taxon>Pseudomonadota</taxon>
        <taxon>Alphaproteobacteria</taxon>
        <taxon>Rhodobacterales</taxon>
        <taxon>Paracoccaceae</taxon>
        <taxon>Halodurantibacterium</taxon>
    </lineage>
</organism>
<name>A0ABW4S9A8_9RHOB</name>
<proteinExistence type="predicted"/>
<dbReference type="InterPro" id="IPR050631">
    <property type="entry name" value="PheA/TfdB_FAD_monoxygenase"/>
</dbReference>
<dbReference type="Pfam" id="PF01494">
    <property type="entry name" value="FAD_binding_3"/>
    <property type="match status" value="1"/>
</dbReference>
<keyword evidence="5" id="KW-1185">Reference proteome</keyword>
<sequence>MGETGHMKITIAGAGPAGLYAAILIRRHRPDIALRVVEQNRADDSFGFGVVFSEQALGFLEAEDPETVALIAPHMQHWSDIAVVHRGERIVIDGVGFSGIGRLQLIQLFQKRAAELGIHPEYSTRIEDPAALDSDLVIGADGLNSVVRASGDHGESVVSLDNHFVWYGADRPFDALTQTFIDTEFGPMNTHHYSYMPGRSTFIIEMRPEVFARTGFADMAEPEYRAVCERLFAGTLEGARLIENRSAWRRFPKLSCARWHDGNRVLVGDALHTAHYSIGSGTRLALEDVVALIAALREHDWNVAAALPAYQARRAPVLAKIVDAANRSADWYEGYDRHMALEPWPFALSYIRRAGRLDAARLRALAPQFSASAEARGLSLDAEVAA</sequence>
<evidence type="ECO:0000313" key="4">
    <source>
        <dbReference type="EMBL" id="MFD1913369.1"/>
    </source>
</evidence>
<feature type="domain" description="FAD-binding" evidence="3">
    <location>
        <begin position="117"/>
        <end position="324"/>
    </location>
</feature>
<protein>
    <submittedName>
        <fullName evidence="4">FAD-dependent monooxygenase</fullName>
    </submittedName>
</protein>
<keyword evidence="4" id="KW-0503">Monooxygenase</keyword>
<accession>A0ABW4S9A8</accession>
<keyword evidence="1" id="KW-0560">Oxidoreductase</keyword>
<dbReference type="RefSeq" id="WP_390263153.1">
    <property type="nucleotide sequence ID" value="NZ_JBHUGH010000011.1"/>
</dbReference>
<dbReference type="PRINTS" id="PR00420">
    <property type="entry name" value="RNGMNOXGNASE"/>
</dbReference>
<evidence type="ECO:0000256" key="1">
    <source>
        <dbReference type="ARBA" id="ARBA00023002"/>
    </source>
</evidence>
<dbReference type="InterPro" id="IPR036188">
    <property type="entry name" value="FAD/NAD-bd_sf"/>
</dbReference>
<dbReference type="InterPro" id="IPR002938">
    <property type="entry name" value="FAD-bd"/>
</dbReference>
<reference evidence="5" key="1">
    <citation type="journal article" date="2019" name="Int. J. Syst. Evol. Microbiol.">
        <title>The Global Catalogue of Microorganisms (GCM) 10K type strain sequencing project: providing services to taxonomists for standard genome sequencing and annotation.</title>
        <authorList>
            <consortium name="The Broad Institute Genomics Platform"/>
            <consortium name="The Broad Institute Genome Sequencing Center for Infectious Disease"/>
            <person name="Wu L."/>
            <person name="Ma J."/>
        </authorList>
    </citation>
    <scope>NUCLEOTIDE SEQUENCE [LARGE SCALE GENOMIC DNA]</scope>
    <source>
        <strain evidence="5">CGMCC 4.7242</strain>
    </source>
</reference>
<dbReference type="PANTHER" id="PTHR43476:SF4">
    <property type="entry name" value="BLR0106 PROTEIN"/>
    <property type="match status" value="1"/>
</dbReference>
<dbReference type="SUPFAM" id="SSF51905">
    <property type="entry name" value="FAD/NAD(P)-binding domain"/>
    <property type="match status" value="1"/>
</dbReference>
<dbReference type="EMBL" id="JBHUGH010000011">
    <property type="protein sequence ID" value="MFD1913369.1"/>
    <property type="molecule type" value="Genomic_DNA"/>
</dbReference>
<evidence type="ECO:0000256" key="2">
    <source>
        <dbReference type="ARBA" id="ARBA00023027"/>
    </source>
</evidence>
<gene>
    <name evidence="4" type="ORF">ACFSGJ_14230</name>
</gene>
<keyword evidence="2" id="KW-0520">NAD</keyword>
<evidence type="ECO:0000259" key="3">
    <source>
        <dbReference type="Pfam" id="PF01494"/>
    </source>
</evidence>